<keyword evidence="2" id="KW-1185">Reference proteome</keyword>
<reference evidence="1 2" key="1">
    <citation type="journal article" date="2013" name="Genome Announc.">
        <title>Complete Genome Sequence of Glaciecola psychrophila Strain 170T.</title>
        <authorList>
            <person name="Yin J."/>
            <person name="Chen J."/>
            <person name="Liu G."/>
            <person name="Yu Y."/>
            <person name="Song L."/>
            <person name="Wang X."/>
            <person name="Qu X."/>
        </authorList>
    </citation>
    <scope>NUCLEOTIDE SEQUENCE [LARGE SCALE GENOMIC DNA]</scope>
    <source>
        <strain evidence="1 2">170</strain>
    </source>
</reference>
<sequence>MLTQLLVFKFSSHGKQRRQRYLNLEVLFNLMTELAYSVSNINSITLLSGRSIEKC</sequence>
<dbReference type="AlphaFoldDB" id="K7AB33"/>
<evidence type="ECO:0000313" key="1">
    <source>
        <dbReference type="EMBL" id="AGH42369.1"/>
    </source>
</evidence>
<protein>
    <submittedName>
        <fullName evidence="1">Uncharacterized protein</fullName>
    </submittedName>
</protein>
<dbReference type="Proteomes" id="UP000011864">
    <property type="component" value="Chromosome"/>
</dbReference>
<organism evidence="1 2">
    <name type="scientific">Paraglaciecola psychrophila 170</name>
    <dbReference type="NCBI Taxonomy" id="1129794"/>
    <lineage>
        <taxon>Bacteria</taxon>
        <taxon>Pseudomonadati</taxon>
        <taxon>Pseudomonadota</taxon>
        <taxon>Gammaproteobacteria</taxon>
        <taxon>Alteromonadales</taxon>
        <taxon>Alteromonadaceae</taxon>
        <taxon>Paraglaciecola</taxon>
    </lineage>
</organism>
<dbReference type="EMBL" id="CP003837">
    <property type="protein sequence ID" value="AGH42369.1"/>
    <property type="molecule type" value="Genomic_DNA"/>
</dbReference>
<gene>
    <name evidence="1" type="ORF">C427_0259</name>
</gene>
<dbReference type="PATRIC" id="fig|1129794.4.peg.254"/>
<dbReference type="KEGG" id="gps:C427_0259"/>
<name>K7AB33_9ALTE</name>
<accession>K7AB33</accession>
<evidence type="ECO:0000313" key="2">
    <source>
        <dbReference type="Proteomes" id="UP000011864"/>
    </source>
</evidence>
<dbReference type="HOGENOM" id="CLU_3028154_0_0_6"/>
<proteinExistence type="predicted"/>